<evidence type="ECO:0008006" key="4">
    <source>
        <dbReference type="Google" id="ProtNLM"/>
    </source>
</evidence>
<gene>
    <name evidence="3" type="ORF">DSM112329_04508</name>
</gene>
<dbReference type="InterPro" id="IPR011042">
    <property type="entry name" value="6-blade_b-propeller_TolB-like"/>
</dbReference>
<proteinExistence type="predicted"/>
<feature type="compositionally biased region" description="Low complexity" evidence="1">
    <location>
        <begin position="337"/>
        <end position="350"/>
    </location>
</feature>
<name>A0AAU7B166_9ACTN</name>
<dbReference type="RefSeq" id="WP_354698810.1">
    <property type="nucleotide sequence ID" value="NZ_CP114014.1"/>
</dbReference>
<dbReference type="AlphaFoldDB" id="A0AAU7B166"/>
<sequence length="536" mass="54645">MKRHTLCLALAACVLAAGAAPAAAAPYSVAVGPDGTSYVADSGSSLITKIAPDGTVGPTFGGTGTTPGTFGVITGIDVDKDTGHVWVLDGTNRLQELSAAGAPLALATPTPCTGTTDAIYKGGVSVADTSVYVASSCSNVAVRLEKTNLTSLFTWNLDFAPGGISYNQYASAGYKVAIADPVGKQVKLYKSNGNAVTTFPVGGTVTDVELDDYGVVFASDLDQDVIHFYGSDGSQFRQLGGTGSDPGKLNDPTDFDVFWQYGGELQGNLFIADFGNARVQRWNSYGYTYWAKALGDPVPPGGGTTTPPGGGTTTPPGGGTTTPPGGGTTTPPGGGTTDPPLGGSPDPTGPIGVSIAAGASYVSSTTVNLNITAPAGTTAVLVSNDGGFQNAVSKPWSATNVYAHTLATSGSERLPKTVYVRFVGAFDATKTFSDDVILDQTAPTVRSVRASGGTTVGRGTSLRAARRSNTKATTIRLKASDATSGVAFAEVALKPGVSSVTRRFGPTLTVKGVGPRPYVRVVDDAGNKSKWVRARR</sequence>
<accession>A0AAU7B166</accession>
<dbReference type="EMBL" id="CP114014">
    <property type="protein sequence ID" value="XAY07620.1"/>
    <property type="molecule type" value="Genomic_DNA"/>
</dbReference>
<dbReference type="Gene3D" id="2.120.10.30">
    <property type="entry name" value="TolB, C-terminal domain"/>
    <property type="match status" value="2"/>
</dbReference>
<evidence type="ECO:0000256" key="2">
    <source>
        <dbReference type="SAM" id="SignalP"/>
    </source>
</evidence>
<evidence type="ECO:0000256" key="1">
    <source>
        <dbReference type="SAM" id="MobiDB-lite"/>
    </source>
</evidence>
<feature type="region of interest" description="Disordered" evidence="1">
    <location>
        <begin position="298"/>
        <end position="350"/>
    </location>
</feature>
<organism evidence="3">
    <name type="scientific">Paraconexibacter sp. AEG42_29</name>
    <dbReference type="NCBI Taxonomy" id="2997339"/>
    <lineage>
        <taxon>Bacteria</taxon>
        <taxon>Bacillati</taxon>
        <taxon>Actinomycetota</taxon>
        <taxon>Thermoleophilia</taxon>
        <taxon>Solirubrobacterales</taxon>
        <taxon>Paraconexibacteraceae</taxon>
        <taxon>Paraconexibacter</taxon>
    </lineage>
</organism>
<protein>
    <recommendedName>
        <fullName evidence="4">NHL repeat containing protein</fullName>
    </recommendedName>
</protein>
<dbReference type="SUPFAM" id="SSF63829">
    <property type="entry name" value="Calcium-dependent phosphotriesterase"/>
    <property type="match status" value="1"/>
</dbReference>
<feature type="signal peptide" evidence="2">
    <location>
        <begin position="1"/>
        <end position="24"/>
    </location>
</feature>
<feature type="compositionally biased region" description="Gly residues" evidence="1">
    <location>
        <begin position="301"/>
        <end position="336"/>
    </location>
</feature>
<reference evidence="3" key="1">
    <citation type="submission" date="2022-12" db="EMBL/GenBank/DDBJ databases">
        <title>Paraconexibacter alkalitolerans sp. nov. and Baekduia alba sp. nov., isolated from soil and emended description of the genera Paraconexibacter (Chun et al., 2020) and Baekduia (An et al., 2020).</title>
        <authorList>
            <person name="Vieira S."/>
            <person name="Huber K.J."/>
            <person name="Geppert A."/>
            <person name="Wolf J."/>
            <person name="Neumann-Schaal M."/>
            <person name="Muesken M."/>
            <person name="Overmann J."/>
        </authorList>
    </citation>
    <scope>NUCLEOTIDE SEQUENCE</scope>
    <source>
        <strain evidence="3">AEG42_29</strain>
    </source>
</reference>
<keyword evidence="2" id="KW-0732">Signal</keyword>
<evidence type="ECO:0000313" key="3">
    <source>
        <dbReference type="EMBL" id="XAY07620.1"/>
    </source>
</evidence>
<dbReference type="KEGG" id="parq:DSM112329_04508"/>
<feature type="chain" id="PRO_5043683393" description="NHL repeat containing protein" evidence="2">
    <location>
        <begin position="25"/>
        <end position="536"/>
    </location>
</feature>